<name>G7J7Z3_MEDTR</name>
<protein>
    <submittedName>
        <fullName evidence="1 2">Uncharacterized protein</fullName>
    </submittedName>
</protein>
<reference evidence="1 3" key="1">
    <citation type="journal article" date="2011" name="Nature">
        <title>The Medicago genome provides insight into the evolution of rhizobial symbioses.</title>
        <authorList>
            <person name="Young N.D."/>
            <person name="Debelle F."/>
            <person name="Oldroyd G.E."/>
            <person name="Geurts R."/>
            <person name="Cannon S.B."/>
            <person name="Udvardi M.K."/>
            <person name="Benedito V.A."/>
            <person name="Mayer K.F."/>
            <person name="Gouzy J."/>
            <person name="Schoof H."/>
            <person name="Van de Peer Y."/>
            <person name="Proost S."/>
            <person name="Cook D.R."/>
            <person name="Meyers B.C."/>
            <person name="Spannagl M."/>
            <person name="Cheung F."/>
            <person name="De Mita S."/>
            <person name="Krishnakumar V."/>
            <person name="Gundlach H."/>
            <person name="Zhou S."/>
            <person name="Mudge J."/>
            <person name="Bharti A.K."/>
            <person name="Murray J.D."/>
            <person name="Naoumkina M.A."/>
            <person name="Rosen B."/>
            <person name="Silverstein K.A."/>
            <person name="Tang H."/>
            <person name="Rombauts S."/>
            <person name="Zhao P.X."/>
            <person name="Zhou P."/>
            <person name="Barbe V."/>
            <person name="Bardou P."/>
            <person name="Bechner M."/>
            <person name="Bellec A."/>
            <person name="Berger A."/>
            <person name="Berges H."/>
            <person name="Bidwell S."/>
            <person name="Bisseling T."/>
            <person name="Choisne N."/>
            <person name="Couloux A."/>
            <person name="Denny R."/>
            <person name="Deshpande S."/>
            <person name="Dai X."/>
            <person name="Doyle J.J."/>
            <person name="Dudez A.M."/>
            <person name="Farmer A.D."/>
            <person name="Fouteau S."/>
            <person name="Franken C."/>
            <person name="Gibelin C."/>
            <person name="Gish J."/>
            <person name="Goldstein S."/>
            <person name="Gonzalez A.J."/>
            <person name="Green P.J."/>
            <person name="Hallab A."/>
            <person name="Hartog M."/>
            <person name="Hua A."/>
            <person name="Humphray S.J."/>
            <person name="Jeong D.H."/>
            <person name="Jing Y."/>
            <person name="Jocker A."/>
            <person name="Kenton S.M."/>
            <person name="Kim D.J."/>
            <person name="Klee K."/>
            <person name="Lai H."/>
            <person name="Lang C."/>
            <person name="Lin S."/>
            <person name="Macmil S.L."/>
            <person name="Magdelenat G."/>
            <person name="Matthews L."/>
            <person name="McCorrison J."/>
            <person name="Monaghan E.L."/>
            <person name="Mun J.H."/>
            <person name="Najar F.Z."/>
            <person name="Nicholson C."/>
            <person name="Noirot C."/>
            <person name="O'Bleness M."/>
            <person name="Paule C.R."/>
            <person name="Poulain J."/>
            <person name="Prion F."/>
            <person name="Qin B."/>
            <person name="Qu C."/>
            <person name="Retzel E.F."/>
            <person name="Riddle C."/>
            <person name="Sallet E."/>
            <person name="Samain S."/>
            <person name="Samson N."/>
            <person name="Sanders I."/>
            <person name="Saurat O."/>
            <person name="Scarpelli C."/>
            <person name="Schiex T."/>
            <person name="Segurens B."/>
            <person name="Severin A.J."/>
            <person name="Sherrier D.J."/>
            <person name="Shi R."/>
            <person name="Sims S."/>
            <person name="Singer S.R."/>
            <person name="Sinharoy S."/>
            <person name="Sterck L."/>
            <person name="Viollet A."/>
            <person name="Wang B.B."/>
            <person name="Wang K."/>
            <person name="Wang M."/>
            <person name="Wang X."/>
            <person name="Warfsmann J."/>
            <person name="Weissenbach J."/>
            <person name="White D.D."/>
            <person name="White J.D."/>
            <person name="Wiley G.B."/>
            <person name="Wincker P."/>
            <person name="Xing Y."/>
            <person name="Yang L."/>
            <person name="Yao Z."/>
            <person name="Ying F."/>
            <person name="Zhai J."/>
            <person name="Zhou L."/>
            <person name="Zuber A."/>
            <person name="Denarie J."/>
            <person name="Dixon R.A."/>
            <person name="May G.D."/>
            <person name="Schwartz D.C."/>
            <person name="Rogers J."/>
            <person name="Quetier F."/>
            <person name="Town C.D."/>
            <person name="Roe B.A."/>
        </authorList>
    </citation>
    <scope>NUCLEOTIDE SEQUENCE [LARGE SCALE GENOMIC DNA]</scope>
    <source>
        <strain evidence="1">A17</strain>
        <strain evidence="2 3">cv. Jemalong A17</strain>
    </source>
</reference>
<reference evidence="1 3" key="2">
    <citation type="journal article" date="2014" name="BMC Genomics">
        <title>An improved genome release (version Mt4.0) for the model legume Medicago truncatula.</title>
        <authorList>
            <person name="Tang H."/>
            <person name="Krishnakumar V."/>
            <person name="Bidwell S."/>
            <person name="Rosen B."/>
            <person name="Chan A."/>
            <person name="Zhou S."/>
            <person name="Gentzbittel L."/>
            <person name="Childs K.L."/>
            <person name="Yandell M."/>
            <person name="Gundlach H."/>
            <person name="Mayer K.F."/>
            <person name="Schwartz D.C."/>
            <person name="Town C.D."/>
        </authorList>
    </citation>
    <scope>GENOME REANNOTATION</scope>
    <source>
        <strain evidence="2 3">cv. Jemalong A17</strain>
    </source>
</reference>
<dbReference type="EMBL" id="CM001219">
    <property type="protein sequence ID" value="AES70887.1"/>
    <property type="molecule type" value="Genomic_DNA"/>
</dbReference>
<accession>G7J7Z3</accession>
<dbReference type="PaxDb" id="3880-AES70887"/>
<evidence type="ECO:0000313" key="3">
    <source>
        <dbReference type="Proteomes" id="UP000002051"/>
    </source>
</evidence>
<dbReference type="HOGENOM" id="CLU_2674794_0_0_1"/>
<dbReference type="Proteomes" id="UP000002051">
    <property type="component" value="Chromosome 3"/>
</dbReference>
<gene>
    <name evidence="1" type="ordered locus">MTR_3g064540</name>
</gene>
<evidence type="ECO:0000313" key="2">
    <source>
        <dbReference type="EnsemblPlants" id="AES70887"/>
    </source>
</evidence>
<dbReference type="AlphaFoldDB" id="G7J7Z3"/>
<evidence type="ECO:0000313" key="1">
    <source>
        <dbReference type="EMBL" id="AES70887.1"/>
    </source>
</evidence>
<dbReference type="EnsemblPlants" id="AES70887">
    <property type="protein sequence ID" value="AES70887"/>
    <property type="gene ID" value="MTR_3g064540"/>
</dbReference>
<proteinExistence type="predicted"/>
<keyword evidence="3" id="KW-1185">Reference proteome</keyword>
<sequence>MSQVYKKKKKLYEKERRKLLVTLWLVNVTDVTNHNVTQMLKKVSCILILVTQKLQRSHIMRILGNILITFIYICE</sequence>
<reference evidence="2" key="3">
    <citation type="submission" date="2015-04" db="UniProtKB">
        <authorList>
            <consortium name="EnsemblPlants"/>
        </authorList>
    </citation>
    <scope>IDENTIFICATION</scope>
    <source>
        <strain evidence="2">cv. Jemalong A17</strain>
    </source>
</reference>
<organism evidence="1 3">
    <name type="scientific">Medicago truncatula</name>
    <name type="common">Barrel medic</name>
    <name type="synonym">Medicago tribuloides</name>
    <dbReference type="NCBI Taxonomy" id="3880"/>
    <lineage>
        <taxon>Eukaryota</taxon>
        <taxon>Viridiplantae</taxon>
        <taxon>Streptophyta</taxon>
        <taxon>Embryophyta</taxon>
        <taxon>Tracheophyta</taxon>
        <taxon>Spermatophyta</taxon>
        <taxon>Magnoliopsida</taxon>
        <taxon>eudicotyledons</taxon>
        <taxon>Gunneridae</taxon>
        <taxon>Pentapetalae</taxon>
        <taxon>rosids</taxon>
        <taxon>fabids</taxon>
        <taxon>Fabales</taxon>
        <taxon>Fabaceae</taxon>
        <taxon>Papilionoideae</taxon>
        <taxon>50 kb inversion clade</taxon>
        <taxon>NPAAA clade</taxon>
        <taxon>Hologalegina</taxon>
        <taxon>IRL clade</taxon>
        <taxon>Trifolieae</taxon>
        <taxon>Medicago</taxon>
    </lineage>
</organism>